<dbReference type="InterPro" id="IPR000835">
    <property type="entry name" value="HTH_MarR-typ"/>
</dbReference>
<evidence type="ECO:0000256" key="2">
    <source>
        <dbReference type="ARBA" id="ARBA00022803"/>
    </source>
</evidence>
<dbReference type="InterPro" id="IPR036390">
    <property type="entry name" value="WH_DNA-bd_sf"/>
</dbReference>
<dbReference type="EMBL" id="AZHW01000074">
    <property type="protein sequence ID" value="ETX03139.1"/>
    <property type="molecule type" value="Genomic_DNA"/>
</dbReference>
<accession>W4LYG0</accession>
<protein>
    <recommendedName>
        <fullName evidence="4">HTH arsR-type domain-containing protein</fullName>
    </recommendedName>
</protein>
<name>W4LYG0_ENTF1</name>
<dbReference type="InterPro" id="IPR011990">
    <property type="entry name" value="TPR-like_helical_dom_sf"/>
</dbReference>
<feature type="repeat" description="TPR" evidence="3">
    <location>
        <begin position="561"/>
        <end position="594"/>
    </location>
</feature>
<dbReference type="InterPro" id="IPR027417">
    <property type="entry name" value="P-loop_NTPase"/>
</dbReference>
<dbReference type="Gene3D" id="1.25.40.10">
    <property type="entry name" value="Tetratricopeptide repeat domain"/>
    <property type="match status" value="2"/>
</dbReference>
<evidence type="ECO:0000256" key="3">
    <source>
        <dbReference type="PROSITE-ProRule" id="PRU00339"/>
    </source>
</evidence>
<dbReference type="InterPro" id="IPR051685">
    <property type="entry name" value="Ycf3/AcsC/BcsC/TPR_MFPF"/>
</dbReference>
<feature type="domain" description="HTH arsR-type" evidence="4">
    <location>
        <begin position="280"/>
        <end position="377"/>
    </location>
</feature>
<dbReference type="CDD" id="cd00090">
    <property type="entry name" value="HTH_ARSR"/>
    <property type="match status" value="1"/>
</dbReference>
<dbReference type="Gene3D" id="1.10.10.10">
    <property type="entry name" value="Winged helix-like DNA-binding domain superfamily/Winged helix DNA-binding domain"/>
    <property type="match status" value="1"/>
</dbReference>
<dbReference type="Proteomes" id="UP000019141">
    <property type="component" value="Unassembled WGS sequence"/>
</dbReference>
<evidence type="ECO:0000313" key="6">
    <source>
        <dbReference type="Proteomes" id="UP000019141"/>
    </source>
</evidence>
<keyword evidence="1" id="KW-0677">Repeat</keyword>
<dbReference type="SMART" id="SM00418">
    <property type="entry name" value="HTH_ARSR"/>
    <property type="match status" value="1"/>
</dbReference>
<dbReference type="SUPFAM" id="SSF48439">
    <property type="entry name" value="Protein prenylyltransferase"/>
    <property type="match status" value="1"/>
</dbReference>
<dbReference type="Pfam" id="PF13432">
    <property type="entry name" value="TPR_16"/>
    <property type="match status" value="3"/>
</dbReference>
<dbReference type="PROSITE" id="PS50005">
    <property type="entry name" value="TPR"/>
    <property type="match status" value="5"/>
</dbReference>
<organism evidence="5 6">
    <name type="scientific">Entotheonella factor</name>
    <dbReference type="NCBI Taxonomy" id="1429438"/>
    <lineage>
        <taxon>Bacteria</taxon>
        <taxon>Pseudomonadati</taxon>
        <taxon>Nitrospinota/Tectimicrobiota group</taxon>
        <taxon>Candidatus Tectimicrobiota</taxon>
        <taxon>Candidatus Entotheonellia</taxon>
        <taxon>Candidatus Entotheonellales</taxon>
        <taxon>Candidatus Entotheonellaceae</taxon>
        <taxon>Candidatus Entotheonella</taxon>
    </lineage>
</organism>
<dbReference type="Pfam" id="PF12802">
    <property type="entry name" value="MarR_2"/>
    <property type="match status" value="1"/>
</dbReference>
<feature type="repeat" description="TPR" evidence="3">
    <location>
        <begin position="663"/>
        <end position="696"/>
    </location>
</feature>
<dbReference type="SUPFAM" id="SSF48452">
    <property type="entry name" value="TPR-like"/>
    <property type="match status" value="1"/>
</dbReference>
<dbReference type="PROSITE" id="PS50293">
    <property type="entry name" value="TPR_REGION"/>
    <property type="match status" value="1"/>
</dbReference>
<feature type="repeat" description="TPR" evidence="3">
    <location>
        <begin position="493"/>
        <end position="526"/>
    </location>
</feature>
<proteinExistence type="predicted"/>
<dbReference type="AlphaFoldDB" id="W4LYG0"/>
<comment type="caution">
    <text evidence="5">The sequence shown here is derived from an EMBL/GenBank/DDBJ whole genome shotgun (WGS) entry which is preliminary data.</text>
</comment>
<dbReference type="SMART" id="SM00028">
    <property type="entry name" value="TPR"/>
    <property type="match status" value="9"/>
</dbReference>
<keyword evidence="6" id="KW-1185">Reference proteome</keyword>
<dbReference type="InterPro" id="IPR019734">
    <property type="entry name" value="TPR_rpt"/>
</dbReference>
<dbReference type="GO" id="GO:0003700">
    <property type="term" value="F:DNA-binding transcription factor activity"/>
    <property type="evidence" value="ECO:0007669"/>
    <property type="project" value="InterPro"/>
</dbReference>
<evidence type="ECO:0000259" key="4">
    <source>
        <dbReference type="PROSITE" id="PS50987"/>
    </source>
</evidence>
<dbReference type="InterPro" id="IPR011991">
    <property type="entry name" value="ArsR-like_HTH"/>
</dbReference>
<dbReference type="InterPro" id="IPR001845">
    <property type="entry name" value="HTH_ArsR_DNA-bd_dom"/>
</dbReference>
<sequence>MLRDSFLSRFTPSLHTPGTLEAVFVQRQRLATRLVELIRQSSETANKHYALVVGPRGIGKTHLVSLVYHRVCRLPDIESKLLIAWLREEEWGVASFLDLLLVILRALDEAYAELALSDRRESLYTLSSGEAERQAEQLLLDAVGNRSLLVIMENLDEVFRGLEETGQRKFRAYIQNYPFFTILATAQSLFNDVYERKFPFYGFFETHHLKALSFDDAVLMVTQIAVQEGNHALAHLLRQPDGRARMRAVHHLAVGNPRVYAIFSQFLTVDSLEQLVEPLIQTLDDLTPYYHSRMSYISPQQRKVVEFLCDRRSAVTVGEIAEHCFLAQATASNQLKRLNELGYVRSEKVGREAYYELQEPLLRLCLEVKKLRGEPIRLFIEFLRLWYSQAELEQRLKALAVDAKAEREYLEQAAKARGQNQTEPSVEACLSDYNSYWRRKEYEAALQVVEELMTIRHNPRDLIAKATCLRLLDYKNEAIKVLEELLEHESQDVWIWLQIGIEFRELGEVKQALHAEDEAVRIAPQNPSAWNNRGVSLHELGREEDAIASFEQALQIEPPDAVEWRGRGLALMNLQRLEEAIQDFDEALKLAPKDTASWRYKVDVFYRLKQYDKSLDALDQLLDLQPSEISYWREKSWILDTLGKYDSALELIDHALRLDNQDASFWASRGVFLYRLGQLEESLESLEQARARDPENSEIWGNRGVALSALGRQEQALLSFDCALEWVQSENFHIVSNRAVTLMLLGQWEGGLGALDKALQCLAEAGNTSDNGEIAIVRNMLVRIQDPGTWRKHFVEWIRLFNRHNLLALLGQGVVRSLGTLRIVWLSATTRQQWRDVWYELGGDYPELQIPLRLLGAGVAFYEAPDRAHRRRVLLRLPSEERSIVAPLLGAASEDSDGELG</sequence>
<dbReference type="SUPFAM" id="SSF52540">
    <property type="entry name" value="P-loop containing nucleoside triphosphate hydrolases"/>
    <property type="match status" value="1"/>
</dbReference>
<dbReference type="HOGENOM" id="CLU_009017_0_0_7"/>
<dbReference type="InterPro" id="IPR036388">
    <property type="entry name" value="WH-like_DNA-bd_sf"/>
</dbReference>
<dbReference type="PANTHER" id="PTHR44943">
    <property type="entry name" value="CELLULOSE SYNTHASE OPERON PROTEIN C"/>
    <property type="match status" value="1"/>
</dbReference>
<reference evidence="5 6" key="1">
    <citation type="journal article" date="2014" name="Nature">
        <title>An environmental bacterial taxon with a large and distinct metabolic repertoire.</title>
        <authorList>
            <person name="Wilson M.C."/>
            <person name="Mori T."/>
            <person name="Ruckert C."/>
            <person name="Uria A.R."/>
            <person name="Helf M.J."/>
            <person name="Takada K."/>
            <person name="Gernert C."/>
            <person name="Steffens U.A."/>
            <person name="Heycke N."/>
            <person name="Schmitt S."/>
            <person name="Rinke C."/>
            <person name="Helfrich E.J."/>
            <person name="Brachmann A.O."/>
            <person name="Gurgui C."/>
            <person name="Wakimoto T."/>
            <person name="Kracht M."/>
            <person name="Crusemann M."/>
            <person name="Hentschel U."/>
            <person name="Abe I."/>
            <person name="Matsunaga S."/>
            <person name="Kalinowski J."/>
            <person name="Takeyama H."/>
            <person name="Piel J."/>
        </authorList>
    </citation>
    <scope>NUCLEOTIDE SEQUENCE [LARGE SCALE GENOMIC DNA]</scope>
    <source>
        <strain evidence="6">TSY1</strain>
    </source>
</reference>
<dbReference type="Pfam" id="PF13181">
    <property type="entry name" value="TPR_8"/>
    <property type="match status" value="1"/>
</dbReference>
<keyword evidence="2 3" id="KW-0802">TPR repeat</keyword>
<evidence type="ECO:0000313" key="5">
    <source>
        <dbReference type="EMBL" id="ETX03139.1"/>
    </source>
</evidence>
<feature type="repeat" description="TPR" evidence="3">
    <location>
        <begin position="595"/>
        <end position="628"/>
    </location>
</feature>
<feature type="repeat" description="TPR" evidence="3">
    <location>
        <begin position="527"/>
        <end position="560"/>
    </location>
</feature>
<evidence type="ECO:0000256" key="1">
    <source>
        <dbReference type="ARBA" id="ARBA00022737"/>
    </source>
</evidence>
<dbReference type="Gene3D" id="3.40.50.300">
    <property type="entry name" value="P-loop containing nucleotide triphosphate hydrolases"/>
    <property type="match status" value="1"/>
</dbReference>
<dbReference type="PANTHER" id="PTHR44943:SF8">
    <property type="entry name" value="TPR REPEAT-CONTAINING PROTEIN MJ0263"/>
    <property type="match status" value="1"/>
</dbReference>
<dbReference type="PROSITE" id="PS50987">
    <property type="entry name" value="HTH_ARSR_2"/>
    <property type="match status" value="1"/>
</dbReference>
<gene>
    <name evidence="5" type="ORF">ETSY1_01080</name>
</gene>
<dbReference type="SUPFAM" id="SSF46785">
    <property type="entry name" value="Winged helix' DNA-binding domain"/>
    <property type="match status" value="1"/>
</dbReference>